<comment type="caution">
    <text evidence="5">The sequence shown here is derived from an EMBL/GenBank/DDBJ whole genome shotgun (WGS) entry which is preliminary data.</text>
</comment>
<dbReference type="RefSeq" id="WP_132744386.1">
    <property type="nucleotide sequence ID" value="NZ_SLXK01000005.1"/>
</dbReference>
<evidence type="ECO:0000313" key="5">
    <source>
        <dbReference type="EMBL" id="TCP30482.1"/>
    </source>
</evidence>
<dbReference type="EC" id="3.4.21.53" evidence="1"/>
<dbReference type="GO" id="GO:0006508">
    <property type="term" value="P:proteolysis"/>
    <property type="evidence" value="ECO:0007669"/>
    <property type="project" value="UniProtKB-KW"/>
</dbReference>
<dbReference type="PANTHER" id="PTHR10046">
    <property type="entry name" value="ATP DEPENDENT LON PROTEASE FAMILY MEMBER"/>
    <property type="match status" value="1"/>
</dbReference>
<dbReference type="GO" id="GO:0004252">
    <property type="term" value="F:serine-type endopeptidase activity"/>
    <property type="evidence" value="ECO:0007669"/>
    <property type="project" value="UniProtKB-UniRule"/>
</dbReference>
<feature type="domain" description="PDZ" evidence="3">
    <location>
        <begin position="107"/>
        <end position="165"/>
    </location>
</feature>
<feature type="transmembrane region" description="Helical" evidence="2">
    <location>
        <begin position="7"/>
        <end position="26"/>
    </location>
</feature>
<dbReference type="Gene3D" id="3.30.230.10">
    <property type="match status" value="1"/>
</dbReference>
<dbReference type="SMART" id="SM00228">
    <property type="entry name" value="PDZ"/>
    <property type="match status" value="1"/>
</dbReference>
<dbReference type="Pfam" id="PF13180">
    <property type="entry name" value="PDZ_2"/>
    <property type="match status" value="1"/>
</dbReference>
<dbReference type="Proteomes" id="UP000295416">
    <property type="component" value="Unassembled WGS sequence"/>
</dbReference>
<dbReference type="PROSITE" id="PS50106">
    <property type="entry name" value="PDZ"/>
    <property type="match status" value="1"/>
</dbReference>
<dbReference type="GO" id="GO:0030163">
    <property type="term" value="P:protein catabolic process"/>
    <property type="evidence" value="ECO:0007669"/>
    <property type="project" value="InterPro"/>
</dbReference>
<dbReference type="AlphaFoldDB" id="A0A4R2P6K7"/>
<dbReference type="InterPro" id="IPR020568">
    <property type="entry name" value="Ribosomal_Su5_D2-typ_SF"/>
</dbReference>
<dbReference type="InterPro" id="IPR027065">
    <property type="entry name" value="Lon_Prtase"/>
</dbReference>
<dbReference type="EMBL" id="SLXK01000005">
    <property type="protein sequence ID" value="TCP30482.1"/>
    <property type="molecule type" value="Genomic_DNA"/>
</dbReference>
<feature type="active site" evidence="1">
    <location>
        <position position="288"/>
    </location>
</feature>
<feature type="domain" description="Lon proteolytic" evidence="4">
    <location>
        <begin position="238"/>
        <end position="341"/>
    </location>
</feature>
<dbReference type="NCBIfam" id="NF041438">
    <property type="entry name" value="SepM_fam_S16"/>
    <property type="match status" value="1"/>
</dbReference>
<evidence type="ECO:0000256" key="2">
    <source>
        <dbReference type="SAM" id="Phobius"/>
    </source>
</evidence>
<keyword evidence="1" id="KW-0720">Serine protease</keyword>
<evidence type="ECO:0000259" key="3">
    <source>
        <dbReference type="PROSITE" id="PS50106"/>
    </source>
</evidence>
<dbReference type="GO" id="GO:0005524">
    <property type="term" value="F:ATP binding"/>
    <property type="evidence" value="ECO:0007669"/>
    <property type="project" value="InterPro"/>
</dbReference>
<accession>A0A4R2P6K7</accession>
<dbReference type="SUPFAM" id="SSF50156">
    <property type="entry name" value="PDZ domain-like"/>
    <property type="match status" value="1"/>
</dbReference>
<evidence type="ECO:0000256" key="1">
    <source>
        <dbReference type="PROSITE-ProRule" id="PRU01122"/>
    </source>
</evidence>
<dbReference type="PROSITE" id="PS51786">
    <property type="entry name" value="LON_PROTEOLYTIC"/>
    <property type="match status" value="1"/>
</dbReference>
<gene>
    <name evidence="5" type="ORF">EV207_10510</name>
</gene>
<proteinExistence type="inferred from homology"/>
<comment type="similarity">
    <text evidence="1">Belongs to the peptidase S16 family.</text>
</comment>
<sequence>MKSKRRTITFYGLIIILIIAVALNFYKLPYYVEKPGAAESVNGIIKVKDGHKVNGQFMLVYIYVGAANVYQYLWAKYDGNDYTNLLKAQNVKLPDENQKEYALRQQNYMVDAQETATYVAYKAAGKKPKINNKGILILNVISDMPAAKELEEGDIIVGANGKKVETIKDLQPFVKGLKPDDSLSLKIKRDGKVKTVNVDVGKFPGKLTQGKTKYGIGIIQSNERDIEVKPKISFDIKNIGGPSAGLMMTLEIYDQLTNNDLAKGFKIAGTGTIQMDGKVGPIGGIKEKVVGADKSGAQIFFAPTADHEAKDAKEAAKDIGTDMKIVPVSTFDDAVKYLNTLK</sequence>
<dbReference type="GO" id="GO:0004176">
    <property type="term" value="F:ATP-dependent peptidase activity"/>
    <property type="evidence" value="ECO:0007669"/>
    <property type="project" value="UniProtKB-UniRule"/>
</dbReference>
<dbReference type="Pfam" id="PF05362">
    <property type="entry name" value="Lon_C"/>
    <property type="match status" value="1"/>
</dbReference>
<organism evidence="5 6">
    <name type="scientific">Scopulibacillus darangshiensis</name>
    <dbReference type="NCBI Taxonomy" id="442528"/>
    <lineage>
        <taxon>Bacteria</taxon>
        <taxon>Bacillati</taxon>
        <taxon>Bacillota</taxon>
        <taxon>Bacilli</taxon>
        <taxon>Bacillales</taxon>
        <taxon>Sporolactobacillaceae</taxon>
        <taxon>Scopulibacillus</taxon>
    </lineage>
</organism>
<evidence type="ECO:0000259" key="4">
    <source>
        <dbReference type="PROSITE" id="PS51786"/>
    </source>
</evidence>
<dbReference type="InterPro" id="IPR008269">
    <property type="entry name" value="Lon_proteolytic"/>
</dbReference>
<dbReference type="InterPro" id="IPR014721">
    <property type="entry name" value="Ribsml_uS5_D2-typ_fold_subgr"/>
</dbReference>
<keyword evidence="1" id="KW-0645">Protease</keyword>
<reference evidence="5 6" key="1">
    <citation type="submission" date="2019-03" db="EMBL/GenBank/DDBJ databases">
        <title>Genomic Encyclopedia of Type Strains, Phase IV (KMG-IV): sequencing the most valuable type-strain genomes for metagenomic binning, comparative biology and taxonomic classification.</title>
        <authorList>
            <person name="Goeker M."/>
        </authorList>
    </citation>
    <scope>NUCLEOTIDE SEQUENCE [LARGE SCALE GENOMIC DNA]</scope>
    <source>
        <strain evidence="5 6">DSM 19377</strain>
    </source>
</reference>
<evidence type="ECO:0000313" key="6">
    <source>
        <dbReference type="Proteomes" id="UP000295416"/>
    </source>
</evidence>
<dbReference type="InterPro" id="IPR001478">
    <property type="entry name" value="PDZ"/>
</dbReference>
<comment type="catalytic activity">
    <reaction evidence="1">
        <text>Hydrolysis of proteins in presence of ATP.</text>
        <dbReference type="EC" id="3.4.21.53"/>
    </reaction>
</comment>
<dbReference type="SUPFAM" id="SSF54211">
    <property type="entry name" value="Ribosomal protein S5 domain 2-like"/>
    <property type="match status" value="1"/>
</dbReference>
<keyword evidence="2" id="KW-1133">Transmembrane helix</keyword>
<protein>
    <recommendedName>
        <fullName evidence="1">endopeptidase La</fullName>
        <ecNumber evidence="1">3.4.21.53</ecNumber>
    </recommendedName>
</protein>
<dbReference type="OrthoDB" id="2356897at2"/>
<name>A0A4R2P6K7_9BACL</name>
<keyword evidence="6" id="KW-1185">Reference proteome</keyword>
<feature type="active site" evidence="1">
    <location>
        <position position="243"/>
    </location>
</feature>
<dbReference type="InterPro" id="IPR036034">
    <property type="entry name" value="PDZ_sf"/>
</dbReference>
<keyword evidence="1" id="KW-0378">Hydrolase</keyword>
<keyword evidence="2" id="KW-0812">Transmembrane</keyword>
<keyword evidence="2" id="KW-0472">Membrane</keyword>
<dbReference type="Gene3D" id="2.30.42.10">
    <property type="match status" value="1"/>
</dbReference>